<organism evidence="1 2">
    <name type="scientific">Mycobacterium phage Pipefish</name>
    <dbReference type="NCBI Taxonomy" id="373413"/>
    <lineage>
        <taxon>Viruses</taxon>
        <taxon>Duplodnaviria</taxon>
        <taxon>Heunggongvirae</taxon>
        <taxon>Uroviricota</taxon>
        <taxon>Caudoviricetes</taxon>
        <taxon>Bclasvirinae</taxon>
        <taxon>Pipefishvirus</taxon>
        <taxon>Pipefishvirus pipefish</taxon>
    </lineage>
</organism>
<dbReference type="Proteomes" id="UP000000907">
    <property type="component" value="Segment"/>
</dbReference>
<accession>Q19Z03</accession>
<dbReference type="EMBL" id="DQ398049">
    <property type="protein sequence ID" value="ABD58499.1"/>
    <property type="molecule type" value="Genomic_DNA"/>
</dbReference>
<proteinExistence type="predicted"/>
<keyword evidence="2" id="KW-1185">Reference proteome</keyword>
<reference evidence="2" key="1">
    <citation type="journal article" date="2006" name="PLoS Genet.">
        <title>Exploring the Mycobacteriophage Metaproteome: Phage Genomics as an Educational Platform.</title>
        <authorList>
            <person name="Hatfull G.F."/>
            <person name="Pedulla M.L."/>
            <person name="Jacobs-Sera D."/>
            <person name="Cichon P.M."/>
            <person name="Foley A."/>
            <person name="Ford M.E."/>
            <person name="Gonda R.M."/>
            <person name="Houtz J.M."/>
            <person name="Hryckowian A.J."/>
            <person name="Kelchner V.A."/>
            <person name="Namburi S."/>
            <person name="Pajcini K.V."/>
            <person name="Popovich M.G."/>
            <person name="Schleicher D.T."/>
            <person name="Simanek B.Z."/>
            <person name="Smith A.L."/>
            <person name="Zdanowicz G.M."/>
            <person name="Kumar V."/>
            <person name="Peebles C.L."/>
            <person name="Jacobs W.R.Jr."/>
            <person name="Lawrence J.G."/>
            <person name="Hendrix R.W."/>
        </authorList>
    </citation>
    <scope>NUCLEOTIDE SEQUENCE [LARGE SCALE GENOMIC DNA]</scope>
</reference>
<sequence>MSAAEDSGLRTISDVRSAVNRIDAFGNDTIGNNPKVQWAAEKAIEALVRLNIEVNIAREDHSAEVAARMADGHRRTAAGLRRLRTKRA</sequence>
<gene>
    <name evidence="1" type="primary">2</name>
    <name evidence="1" type="ORF">PBI_PIPEFISH_2</name>
</gene>
<evidence type="ECO:0000313" key="2">
    <source>
        <dbReference type="Proteomes" id="UP000000907"/>
    </source>
</evidence>
<name>Q19Z03_9CAUD</name>
<dbReference type="KEGG" id="vg:4157713"/>
<reference evidence="1 2" key="2">
    <citation type="journal article" date="2006" name="PLoS Genet.">
        <title>Exploring the mycobacteriophage metaproteome: phage genomics as an educational platform.</title>
        <authorList>
            <person name="Hatfull G.F."/>
            <person name="Pedulla M.L."/>
            <person name="Jacobs-Sera D."/>
            <person name="Cichon P.M."/>
            <person name="Foley A."/>
            <person name="Ford M.E."/>
            <person name="Gonda R.M."/>
            <person name="Houtz J.M."/>
            <person name="Hryckowian A.J."/>
            <person name="Kelchner V.A."/>
            <person name="Namburi S."/>
            <person name="Pajcini K.V."/>
            <person name="Popovich M.G."/>
            <person name="Schleicher D.T."/>
            <person name="Simanek B.Z."/>
            <person name="Smith A.L."/>
            <person name="Zdanowicz G.M."/>
            <person name="Kumar V."/>
            <person name="Peebles C.L."/>
            <person name="Jacobs W.R.Jr."/>
            <person name="Lawrence J.G."/>
            <person name="Hendrix R.W."/>
        </authorList>
    </citation>
    <scope>NUCLEOTIDE SEQUENCE [LARGE SCALE GENOMIC DNA]</scope>
</reference>
<evidence type="ECO:0000313" key="1">
    <source>
        <dbReference type="EMBL" id="ABD58499.1"/>
    </source>
</evidence>
<protein>
    <submittedName>
        <fullName evidence="1">Uncharacterized protein</fullName>
    </submittedName>
</protein>
<dbReference type="RefSeq" id="YP_655279.1">
    <property type="nucleotide sequence ID" value="NC_008199.1"/>
</dbReference>